<gene>
    <name evidence="2" type="ORF">E5676_scaffold21G001430</name>
</gene>
<name>A0A5D3D1M5_CUCMM</name>
<accession>A0A5D3D1M5</accession>
<sequence>MRKLLDEKRNPTAEKEGLKLKYILLVVGTMLMRCWWSVTSRSKNMNMARRCWISQVTREVLTRANPKSVRGDSRVSKSCGIAGDSLNNYLSSDGYKICINSPLHRTSCVMTYCLFCRGFLMTIFLKGCQAWKPSEGRILGVVALVKEGRQSYFVVLCGIIVVSYDLTSKEPVGKSIAL</sequence>
<keyword evidence="1" id="KW-1133">Transmembrane helix</keyword>
<protein>
    <submittedName>
        <fullName evidence="2">Uncharacterized protein</fullName>
    </submittedName>
</protein>
<comment type="caution">
    <text evidence="2">The sequence shown here is derived from an EMBL/GenBank/DDBJ whole genome shotgun (WGS) entry which is preliminary data.</text>
</comment>
<dbReference type="Proteomes" id="UP000321947">
    <property type="component" value="Unassembled WGS sequence"/>
</dbReference>
<organism evidence="2 3">
    <name type="scientific">Cucumis melo var. makuwa</name>
    <name type="common">Oriental melon</name>
    <dbReference type="NCBI Taxonomy" id="1194695"/>
    <lineage>
        <taxon>Eukaryota</taxon>
        <taxon>Viridiplantae</taxon>
        <taxon>Streptophyta</taxon>
        <taxon>Embryophyta</taxon>
        <taxon>Tracheophyta</taxon>
        <taxon>Spermatophyta</taxon>
        <taxon>Magnoliopsida</taxon>
        <taxon>eudicotyledons</taxon>
        <taxon>Gunneridae</taxon>
        <taxon>Pentapetalae</taxon>
        <taxon>rosids</taxon>
        <taxon>fabids</taxon>
        <taxon>Cucurbitales</taxon>
        <taxon>Cucurbitaceae</taxon>
        <taxon>Benincaseae</taxon>
        <taxon>Cucumis</taxon>
    </lineage>
</organism>
<feature type="transmembrane region" description="Helical" evidence="1">
    <location>
        <begin position="20"/>
        <end position="38"/>
    </location>
</feature>
<keyword evidence="1" id="KW-0472">Membrane</keyword>
<evidence type="ECO:0000256" key="1">
    <source>
        <dbReference type="SAM" id="Phobius"/>
    </source>
</evidence>
<evidence type="ECO:0000313" key="2">
    <source>
        <dbReference type="EMBL" id="TYK16359.1"/>
    </source>
</evidence>
<dbReference type="AlphaFoldDB" id="A0A5D3D1M5"/>
<keyword evidence="1" id="KW-0812">Transmembrane</keyword>
<proteinExistence type="predicted"/>
<reference evidence="2 3" key="1">
    <citation type="submission" date="2019-08" db="EMBL/GenBank/DDBJ databases">
        <title>Draft genome sequences of two oriental melons (Cucumis melo L. var makuwa).</title>
        <authorList>
            <person name="Kwon S.-Y."/>
        </authorList>
    </citation>
    <scope>NUCLEOTIDE SEQUENCE [LARGE SCALE GENOMIC DNA]</scope>
    <source>
        <strain evidence="3">cv. Chang Bougi</strain>
        <tissue evidence="2">Leaf</tissue>
    </source>
</reference>
<evidence type="ECO:0000313" key="3">
    <source>
        <dbReference type="Proteomes" id="UP000321947"/>
    </source>
</evidence>
<dbReference type="EMBL" id="SSTD01008307">
    <property type="protein sequence ID" value="TYK16359.1"/>
    <property type="molecule type" value="Genomic_DNA"/>
</dbReference>